<evidence type="ECO:0000313" key="2">
    <source>
        <dbReference type="Proteomes" id="UP000789920"/>
    </source>
</evidence>
<accession>A0ACA9PH32</accession>
<dbReference type="EMBL" id="CAJVQC010020823">
    <property type="protein sequence ID" value="CAG8710361.1"/>
    <property type="molecule type" value="Genomic_DNA"/>
</dbReference>
<evidence type="ECO:0000313" key="1">
    <source>
        <dbReference type="EMBL" id="CAG8710361.1"/>
    </source>
</evidence>
<dbReference type="Proteomes" id="UP000789920">
    <property type="component" value="Unassembled WGS sequence"/>
</dbReference>
<organism evidence="1 2">
    <name type="scientific">Racocetra persica</name>
    <dbReference type="NCBI Taxonomy" id="160502"/>
    <lineage>
        <taxon>Eukaryota</taxon>
        <taxon>Fungi</taxon>
        <taxon>Fungi incertae sedis</taxon>
        <taxon>Mucoromycota</taxon>
        <taxon>Glomeromycotina</taxon>
        <taxon>Glomeromycetes</taxon>
        <taxon>Diversisporales</taxon>
        <taxon>Gigasporaceae</taxon>
        <taxon>Racocetra</taxon>
    </lineage>
</organism>
<protein>
    <submittedName>
        <fullName evidence="1">2859_t:CDS:1</fullName>
    </submittedName>
</protein>
<name>A0ACA9PH32_9GLOM</name>
<proteinExistence type="predicted"/>
<reference evidence="1" key="1">
    <citation type="submission" date="2021-06" db="EMBL/GenBank/DDBJ databases">
        <authorList>
            <person name="Kallberg Y."/>
            <person name="Tangrot J."/>
            <person name="Rosling A."/>
        </authorList>
    </citation>
    <scope>NUCLEOTIDE SEQUENCE</scope>
    <source>
        <strain evidence="1">MA461A</strain>
    </source>
</reference>
<keyword evidence="2" id="KW-1185">Reference proteome</keyword>
<sequence length="486" mass="55394">AIAVVSYILYKCYIYPLYLSPLRKVPGPPVDNFILGHYASLLNKNIKEAFSHLVKQYGGIVKYHGLLNKPYILVSDPKLVQEILSSHSYEYPRDIFNKPPLKDILGEGILFANGNVHKRQRKMMSPLFAFTNIKEMLPTIVQAGHKLKDIWMKQIGNKKEKQITITDLVPKTTLDIIGLVGFNYEFNSITSKSELAQAYNSIASNNHSSIYLALVRFFPSIRKLPTSSNKKLYNSIKTINNISERLIAKQRSSLVRGTDLLSLLVKANDNLPVDEQLTHKELTGQVMTMLVAGHETNSTALTWVLYFLAKNPDVQDRLRKEVLEILIDRDYCPTFDEIEHMKYLECVYKESLRIIPPVPTLFRTTIKDKIMNGYLIPKNTSLWIPIYAIHRNPLIWGDDAEQFNPSRWLDPEIKSKITNHTFLPFGAGPQNCLGMKMAHLELKSILSILIRNFEFRLVEGFTVKMGETVLSKPVSGIDLLVSKVDC</sequence>
<gene>
    <name evidence="1" type="ORF">RPERSI_LOCUS10493</name>
</gene>
<comment type="caution">
    <text evidence="1">The sequence shown here is derived from an EMBL/GenBank/DDBJ whole genome shotgun (WGS) entry which is preliminary data.</text>
</comment>
<feature type="non-terminal residue" evidence="1">
    <location>
        <position position="1"/>
    </location>
</feature>